<proteinExistence type="predicted"/>
<dbReference type="CDD" id="cd08653">
    <property type="entry name" value="FMT_core_like_3"/>
    <property type="match status" value="1"/>
</dbReference>
<evidence type="ECO:0000313" key="7">
    <source>
        <dbReference type="Proteomes" id="UP000051870"/>
    </source>
</evidence>
<dbReference type="EC" id="2.1.2.2" evidence="2"/>
<dbReference type="RefSeq" id="WP_058312634.1">
    <property type="nucleotide sequence ID" value="NZ_CYTW01000005.1"/>
</dbReference>
<dbReference type="GeneID" id="83882438"/>
<dbReference type="PANTHER" id="PTHR43369">
    <property type="entry name" value="PHOSPHORIBOSYLGLYCINAMIDE FORMYLTRANSFERASE"/>
    <property type="match status" value="1"/>
</dbReference>
<evidence type="ECO:0000313" key="6">
    <source>
        <dbReference type="EMBL" id="CUK10546.1"/>
    </source>
</evidence>
<evidence type="ECO:0000256" key="2">
    <source>
        <dbReference type="ARBA" id="ARBA00012254"/>
    </source>
</evidence>
<dbReference type="GO" id="GO:0005829">
    <property type="term" value="C:cytosol"/>
    <property type="evidence" value="ECO:0007669"/>
    <property type="project" value="TreeGrafter"/>
</dbReference>
<comment type="pathway">
    <text evidence="1">Purine metabolism; IMP biosynthesis via de novo pathway; N(2)-formyl-N(1)-(5-phospho-D-ribosyl)glycinamide from N(1)-(5-phospho-D-ribosyl)glycinamide (10-formyl THF route): step 1/1.</text>
</comment>
<keyword evidence="3" id="KW-0808">Transferase</keyword>
<keyword evidence="7" id="KW-1185">Reference proteome</keyword>
<name>A0A0P1IP83_9RHOB</name>
<protein>
    <recommendedName>
        <fullName evidence="2">phosphoribosylglycinamide formyltransferase 1</fullName>
        <ecNumber evidence="2">2.1.2.2</ecNumber>
    </recommendedName>
</protein>
<dbReference type="AlphaFoldDB" id="A0A0P1IP83"/>
<reference evidence="7" key="1">
    <citation type="submission" date="2015-09" db="EMBL/GenBank/DDBJ databases">
        <authorList>
            <person name="Rodrigo-Torres Lidia"/>
            <person name="Arahal R.David."/>
        </authorList>
    </citation>
    <scope>NUCLEOTIDE SEQUENCE [LARGE SCALE GENOMIC DNA]</scope>
    <source>
        <strain evidence="7">CECT 7735</strain>
    </source>
</reference>
<sequence>MSLSILVLCSDGPHHGYLTSKLSSRFTDLRIVCESEAAQLNKLWRARRYRDYTWRRYHGLRRQVLGLDSYRRSFFGGCFSTVAPNQGHVTNVADINGPEIMACIRARRPDVIVVMGTSILKGDVLFQDIPIVNIHGGYLPDYKGNHCIFFALLHDRPDRVAATIHYVDAGVDSGAIIDRALGSVTPSDIPETLYCKVERDAVDRLVELLLKLSRGHPLAAISQPDNGQVFRTCDRTPWHDLRLWLCRGRLLPPTKNG</sequence>
<evidence type="ECO:0000256" key="3">
    <source>
        <dbReference type="ARBA" id="ARBA00022679"/>
    </source>
</evidence>
<dbReference type="Pfam" id="PF00551">
    <property type="entry name" value="Formyl_trans_N"/>
    <property type="match status" value="1"/>
</dbReference>
<dbReference type="GO" id="GO:0004644">
    <property type="term" value="F:phosphoribosylglycinamide formyltransferase activity"/>
    <property type="evidence" value="ECO:0007669"/>
    <property type="project" value="UniProtKB-EC"/>
</dbReference>
<dbReference type="EMBL" id="CYTW01000005">
    <property type="protein sequence ID" value="CUK10546.1"/>
    <property type="molecule type" value="Genomic_DNA"/>
</dbReference>
<dbReference type="InterPro" id="IPR002376">
    <property type="entry name" value="Formyl_transf_N"/>
</dbReference>
<evidence type="ECO:0000259" key="5">
    <source>
        <dbReference type="Pfam" id="PF00551"/>
    </source>
</evidence>
<dbReference type="GO" id="GO:0006189">
    <property type="term" value="P:'de novo' IMP biosynthetic process"/>
    <property type="evidence" value="ECO:0007669"/>
    <property type="project" value="TreeGrafter"/>
</dbReference>
<evidence type="ECO:0000256" key="4">
    <source>
        <dbReference type="ARBA" id="ARBA00022755"/>
    </source>
</evidence>
<feature type="domain" description="Formyl transferase N-terminal" evidence="5">
    <location>
        <begin position="98"/>
        <end position="207"/>
    </location>
</feature>
<dbReference type="Proteomes" id="UP000051870">
    <property type="component" value="Unassembled WGS sequence"/>
</dbReference>
<dbReference type="InterPro" id="IPR036477">
    <property type="entry name" value="Formyl_transf_N_sf"/>
</dbReference>
<organism evidence="6 7">
    <name type="scientific">Shimia thalassica</name>
    <dbReference type="NCBI Taxonomy" id="1715693"/>
    <lineage>
        <taxon>Bacteria</taxon>
        <taxon>Pseudomonadati</taxon>
        <taxon>Pseudomonadota</taxon>
        <taxon>Alphaproteobacteria</taxon>
        <taxon>Rhodobacterales</taxon>
        <taxon>Roseobacteraceae</taxon>
    </lineage>
</organism>
<keyword evidence="4" id="KW-0658">Purine biosynthesis</keyword>
<dbReference type="SUPFAM" id="SSF53328">
    <property type="entry name" value="Formyltransferase"/>
    <property type="match status" value="1"/>
</dbReference>
<dbReference type="STRING" id="1715693.PH7735_03460"/>
<evidence type="ECO:0000256" key="1">
    <source>
        <dbReference type="ARBA" id="ARBA00005054"/>
    </source>
</evidence>
<accession>A0A0P1IP83</accession>
<gene>
    <name evidence="6" type="primary">arnA_2</name>
    <name evidence="6" type="ORF">PH7735_03460</name>
</gene>
<dbReference type="PANTHER" id="PTHR43369:SF2">
    <property type="entry name" value="PHOSPHORIBOSYLGLYCINAMIDE FORMYLTRANSFERASE"/>
    <property type="match status" value="1"/>
</dbReference>
<dbReference type="Gene3D" id="3.40.50.170">
    <property type="entry name" value="Formyl transferase, N-terminal domain"/>
    <property type="match status" value="1"/>
</dbReference>